<name>A0A6L5XK00_9BACT</name>
<organism evidence="2 3">
    <name type="scientific">Desulfovibrio porci</name>
    <dbReference type="NCBI Taxonomy" id="2605782"/>
    <lineage>
        <taxon>Bacteria</taxon>
        <taxon>Pseudomonadati</taxon>
        <taxon>Thermodesulfobacteriota</taxon>
        <taxon>Desulfovibrionia</taxon>
        <taxon>Desulfovibrionales</taxon>
        <taxon>Desulfovibrionaceae</taxon>
        <taxon>Desulfovibrio</taxon>
    </lineage>
</organism>
<evidence type="ECO:0000313" key="2">
    <source>
        <dbReference type="EMBL" id="MSS27530.1"/>
    </source>
</evidence>
<evidence type="ECO:0000259" key="1">
    <source>
        <dbReference type="Pfam" id="PF22147"/>
    </source>
</evidence>
<feature type="domain" description="AcrIC5-like" evidence="1">
    <location>
        <begin position="3"/>
        <end position="54"/>
    </location>
</feature>
<reference evidence="2 3" key="1">
    <citation type="submission" date="2019-09" db="EMBL/GenBank/DDBJ databases">
        <title>In-depth cultivation of the pig gut microbiome towards novel bacterial diversity and tailored functional studies.</title>
        <authorList>
            <person name="Wylensek D."/>
            <person name="Hitch T.C.A."/>
            <person name="Clavel T."/>
        </authorList>
    </citation>
    <scope>NUCLEOTIDE SEQUENCE [LARGE SCALE GENOMIC DNA]</scope>
    <source>
        <strain evidence="2 3">PG-178-WT-4</strain>
    </source>
</reference>
<dbReference type="InterPro" id="IPR054398">
    <property type="entry name" value="AcrIC5-like_dom"/>
</dbReference>
<evidence type="ECO:0000313" key="3">
    <source>
        <dbReference type="Proteomes" id="UP000477488"/>
    </source>
</evidence>
<keyword evidence="3" id="KW-1185">Reference proteome</keyword>
<accession>A0A6L5XK00</accession>
<dbReference type="RefSeq" id="WP_154509971.1">
    <property type="nucleotide sequence ID" value="NZ_DBFWWU010000054.1"/>
</dbReference>
<comment type="caution">
    <text evidence="2">The sequence shown here is derived from an EMBL/GenBank/DDBJ whole genome shotgun (WGS) entry which is preliminary data.</text>
</comment>
<proteinExistence type="predicted"/>
<dbReference type="Proteomes" id="UP000477488">
    <property type="component" value="Unassembled WGS sequence"/>
</dbReference>
<gene>
    <name evidence="2" type="ORF">FYJ44_05575</name>
</gene>
<dbReference type="EMBL" id="VUMH01000004">
    <property type="protein sequence ID" value="MSS27530.1"/>
    <property type="molecule type" value="Genomic_DNA"/>
</dbReference>
<dbReference type="AlphaFoldDB" id="A0A6L5XK00"/>
<protein>
    <recommendedName>
        <fullName evidence="1">AcrIC5-like domain-containing protein</fullName>
    </recommendedName>
</protein>
<sequence>MLNAHGTEIDFNAATALMDKKLREEIQCRLGPCSDEDFFFAYAAAHYETFGEVFEFAKKFPAQQGR</sequence>
<dbReference type="Pfam" id="PF22147">
    <property type="entry name" value="AcrIC5"/>
    <property type="match status" value="1"/>
</dbReference>